<accession>A0ACB9KDV5</accession>
<name>A0ACB9KDV5_BAUVA</name>
<reference evidence="1 2" key="1">
    <citation type="journal article" date="2022" name="DNA Res.">
        <title>Chromosomal-level genome assembly of the orchid tree Bauhinia variegata (Leguminosae; Cercidoideae) supports the allotetraploid origin hypothesis of Bauhinia.</title>
        <authorList>
            <person name="Zhong Y."/>
            <person name="Chen Y."/>
            <person name="Zheng D."/>
            <person name="Pang J."/>
            <person name="Liu Y."/>
            <person name="Luo S."/>
            <person name="Meng S."/>
            <person name="Qian L."/>
            <person name="Wei D."/>
            <person name="Dai S."/>
            <person name="Zhou R."/>
        </authorList>
    </citation>
    <scope>NUCLEOTIDE SEQUENCE [LARGE SCALE GENOMIC DNA]</scope>
    <source>
        <strain evidence="1">BV-YZ2020</strain>
    </source>
</reference>
<evidence type="ECO:0000313" key="1">
    <source>
        <dbReference type="EMBL" id="KAI4295322.1"/>
    </source>
</evidence>
<sequence>MKIGVMVMMTETLKTIMSSYHDHDKHSRLYPLSPGRPGSRKWRLSRTNTLVVAMAAVLISTAAWLFLVFSGSTTRCFHHLRDRDSSPHLLPWKKCIANRLSNAKPPPPVQFADVEDHMHNGSSIVEQEKLSLKHIVFGIAGSSHLWGRRKEYVRLWWRPNDMRGHVWLEEQVPQEHGDDLLPPILVSEDISRFHYTNPLGHPSGLRISRIVKESFHLGLSDVRWFVLCDDDTIFNVDNLLDILNKYDSSEMVYIGSPSESHSANTYFSHSMAFGGGGIAISYPLAKALSEILDECIERYPKFYGSDDRLHACITELGVPLIREHGFHQWDIRGNAHGLLSSHPIAPFVSIHHVEAVDPFYPGLSSLHSLKLFTKAMRADPRSFLQRSICYDHARHLTISVSLGYVVQVLPHIVLPRELERSERTYSAWNGISHRNEFDHDGREPPRSVCKKPILFFLKDAGRDGNDSWGSYIRAIDKDDFKRKIFCFPYFPPLHNVREIRVLVQPLSKNWHLVPRRLCCRQSQAGKEILQITVGECGKGALSSGC</sequence>
<dbReference type="Proteomes" id="UP000828941">
    <property type="component" value="Chromosome 14"/>
</dbReference>
<evidence type="ECO:0000313" key="2">
    <source>
        <dbReference type="Proteomes" id="UP000828941"/>
    </source>
</evidence>
<proteinExistence type="predicted"/>
<gene>
    <name evidence="1" type="ORF">L6164_035379</name>
</gene>
<dbReference type="EMBL" id="CM039439">
    <property type="protein sequence ID" value="KAI4295322.1"/>
    <property type="molecule type" value="Genomic_DNA"/>
</dbReference>
<organism evidence="1 2">
    <name type="scientific">Bauhinia variegata</name>
    <name type="common">Purple orchid tree</name>
    <name type="synonym">Phanera variegata</name>
    <dbReference type="NCBI Taxonomy" id="167791"/>
    <lineage>
        <taxon>Eukaryota</taxon>
        <taxon>Viridiplantae</taxon>
        <taxon>Streptophyta</taxon>
        <taxon>Embryophyta</taxon>
        <taxon>Tracheophyta</taxon>
        <taxon>Spermatophyta</taxon>
        <taxon>Magnoliopsida</taxon>
        <taxon>eudicotyledons</taxon>
        <taxon>Gunneridae</taxon>
        <taxon>Pentapetalae</taxon>
        <taxon>rosids</taxon>
        <taxon>fabids</taxon>
        <taxon>Fabales</taxon>
        <taxon>Fabaceae</taxon>
        <taxon>Cercidoideae</taxon>
        <taxon>Cercideae</taxon>
        <taxon>Bauhiniinae</taxon>
        <taxon>Bauhinia</taxon>
    </lineage>
</organism>
<keyword evidence="2" id="KW-1185">Reference proteome</keyword>
<comment type="caution">
    <text evidence="1">The sequence shown here is derived from an EMBL/GenBank/DDBJ whole genome shotgun (WGS) entry which is preliminary data.</text>
</comment>
<protein>
    <submittedName>
        <fullName evidence="1">Uncharacterized protein</fullName>
    </submittedName>
</protein>